<keyword evidence="4" id="KW-1185">Reference proteome</keyword>
<dbReference type="InterPro" id="IPR013424">
    <property type="entry name" value="Ice-binding_C"/>
</dbReference>
<feature type="chain" id="PRO_5004228933" description="Ice-binding protein C-terminal domain-containing protein" evidence="1">
    <location>
        <begin position="29"/>
        <end position="210"/>
    </location>
</feature>
<proteinExistence type="predicted"/>
<protein>
    <recommendedName>
        <fullName evidence="2">Ice-binding protein C-terminal domain-containing protein</fullName>
    </recommendedName>
</protein>
<evidence type="ECO:0000259" key="2">
    <source>
        <dbReference type="Pfam" id="PF07589"/>
    </source>
</evidence>
<dbReference type="RefSeq" id="WP_011311017.1">
    <property type="nucleotide sequence ID" value="NC_007404.1"/>
</dbReference>
<dbReference type="EMBL" id="CP000116">
    <property type="protein sequence ID" value="AAZ96458.1"/>
    <property type="molecule type" value="Genomic_DNA"/>
</dbReference>
<dbReference type="eggNOG" id="ENOG50330AP">
    <property type="taxonomic scope" value="Bacteria"/>
</dbReference>
<reference evidence="3 4" key="1">
    <citation type="journal article" date="2006" name="J. Bacteriol.">
        <title>The genome sequence of the obligately chemolithoautotrophic, facultatively anaerobic bacterium Thiobacillus denitrificans.</title>
        <authorList>
            <person name="Beller H.R."/>
            <person name="Chain P.S."/>
            <person name="Letain T.E."/>
            <person name="Chakicherla A."/>
            <person name="Larimer F.W."/>
            <person name="Richardson P.M."/>
            <person name="Coleman M.A."/>
            <person name="Wood A.P."/>
            <person name="Kelly D.P."/>
        </authorList>
    </citation>
    <scope>NUCLEOTIDE SEQUENCE [LARGE SCALE GENOMIC DNA]</scope>
    <source>
        <strain evidence="3 4">ATCC 25259</strain>
    </source>
</reference>
<dbReference type="Proteomes" id="UP000008291">
    <property type="component" value="Chromosome"/>
</dbReference>
<keyword evidence="1" id="KW-0732">Signal</keyword>
<dbReference type="HOGENOM" id="CLU_116769_0_0_4"/>
<name>Q3SLF3_THIDA</name>
<evidence type="ECO:0000313" key="3">
    <source>
        <dbReference type="EMBL" id="AAZ96458.1"/>
    </source>
</evidence>
<accession>Q3SLF3</accession>
<dbReference type="KEGG" id="tbd:Tbd_0505"/>
<sequence>MELPKLTRTLFRTLMVSGALSVAPQANALDIDALTLAADGWIVNTNYWTTNQNATLTTSEVANLVDPMSPPDLGVAYKQDYDMLPPDDGSAAMYYSTSFSGDPNDATISWDAGAMYYIACPSCYLLVKDGSAIPSQYVFDISGWDGQEAINLSNFWANTPGAISFVAIYNNAQPGGGGGGTITPIPEADTYAMMLAGLGLVGFAARRRLS</sequence>
<gene>
    <name evidence="3" type="ordered locus">Tbd_0505</name>
</gene>
<evidence type="ECO:0000313" key="4">
    <source>
        <dbReference type="Proteomes" id="UP000008291"/>
    </source>
</evidence>
<dbReference type="Pfam" id="PF07589">
    <property type="entry name" value="PEP-CTERM"/>
    <property type="match status" value="1"/>
</dbReference>
<organism evidence="3 4">
    <name type="scientific">Thiobacillus denitrificans (strain ATCC 25259 / T1)</name>
    <dbReference type="NCBI Taxonomy" id="292415"/>
    <lineage>
        <taxon>Bacteria</taxon>
        <taxon>Pseudomonadati</taxon>
        <taxon>Pseudomonadota</taxon>
        <taxon>Betaproteobacteria</taxon>
        <taxon>Nitrosomonadales</taxon>
        <taxon>Thiobacillaceae</taxon>
        <taxon>Thiobacillus</taxon>
    </lineage>
</organism>
<evidence type="ECO:0000256" key="1">
    <source>
        <dbReference type="SAM" id="SignalP"/>
    </source>
</evidence>
<dbReference type="AlphaFoldDB" id="Q3SLF3"/>
<feature type="signal peptide" evidence="1">
    <location>
        <begin position="1"/>
        <end position="28"/>
    </location>
</feature>
<feature type="domain" description="Ice-binding protein C-terminal" evidence="2">
    <location>
        <begin position="184"/>
        <end position="208"/>
    </location>
</feature>